<dbReference type="InterPro" id="IPR036736">
    <property type="entry name" value="ACP-like_sf"/>
</dbReference>
<dbReference type="PROSITE" id="PS50075">
    <property type="entry name" value="CARRIER"/>
    <property type="match status" value="2"/>
</dbReference>
<reference evidence="8 9" key="1">
    <citation type="journal article" date="2014" name="Genome Announc.">
        <title>Draft Genome Sequence of Streptomyces roseochromogenes subsp. oscitans DS 12.976, Producer of the Aminocoumarin Antibiotic Clorobiocin.</title>
        <authorList>
            <person name="Ruckert C."/>
            <person name="Kalinowski J."/>
            <person name="Heide L."/>
            <person name="Apel A.K."/>
        </authorList>
    </citation>
    <scope>NUCLEOTIDE SEQUENCE [LARGE SCALE GENOMIC DNA]</scope>
    <source>
        <strain evidence="8 9">DS 12.976</strain>
    </source>
</reference>
<dbReference type="InterPro" id="IPR045851">
    <property type="entry name" value="AMP-bd_C_sf"/>
</dbReference>
<evidence type="ECO:0000256" key="1">
    <source>
        <dbReference type="ARBA" id="ARBA00001957"/>
    </source>
</evidence>
<evidence type="ECO:0000256" key="5">
    <source>
        <dbReference type="ARBA" id="ARBA00022737"/>
    </source>
</evidence>
<dbReference type="SUPFAM" id="SSF52777">
    <property type="entry name" value="CoA-dependent acyltransferases"/>
    <property type="match status" value="4"/>
</dbReference>
<dbReference type="Gene3D" id="3.40.50.980">
    <property type="match status" value="4"/>
</dbReference>
<dbReference type="SMART" id="SM00823">
    <property type="entry name" value="PKS_PP"/>
    <property type="match status" value="2"/>
</dbReference>
<comment type="cofactor">
    <cofactor evidence="1">
        <name>pantetheine 4'-phosphate</name>
        <dbReference type="ChEBI" id="CHEBI:47942"/>
    </cofactor>
</comment>
<dbReference type="FunFam" id="3.30.300.30:FF:000010">
    <property type="entry name" value="Enterobactin synthetase component F"/>
    <property type="match status" value="2"/>
</dbReference>
<dbReference type="FunFam" id="3.40.50.980:FF:000002">
    <property type="entry name" value="Enterobactin synthetase component F"/>
    <property type="match status" value="1"/>
</dbReference>
<comment type="caution">
    <text evidence="8">The sequence shown here is derived from an EMBL/GenBank/DDBJ whole genome shotgun (WGS) entry which is preliminary data.</text>
</comment>
<dbReference type="GO" id="GO:0017000">
    <property type="term" value="P:antibiotic biosynthetic process"/>
    <property type="evidence" value="ECO:0007669"/>
    <property type="project" value="UniProtKB-KW"/>
</dbReference>
<evidence type="ECO:0000256" key="6">
    <source>
        <dbReference type="ARBA" id="ARBA00023194"/>
    </source>
</evidence>
<keyword evidence="6" id="KW-0045">Antibiotic biosynthesis</keyword>
<dbReference type="InterPro" id="IPR001242">
    <property type="entry name" value="Condensation_dom"/>
</dbReference>
<keyword evidence="5" id="KW-0677">Repeat</keyword>
<dbReference type="GO" id="GO:0043041">
    <property type="term" value="P:amino acid activation for nonribosomal peptide biosynthetic process"/>
    <property type="evidence" value="ECO:0007669"/>
    <property type="project" value="TreeGrafter"/>
</dbReference>
<dbReference type="NCBIfam" id="TIGR01733">
    <property type="entry name" value="AA-adenyl-dom"/>
    <property type="match status" value="2"/>
</dbReference>
<dbReference type="Gene3D" id="2.30.38.10">
    <property type="entry name" value="Luciferase, Domain 3"/>
    <property type="match status" value="2"/>
</dbReference>
<dbReference type="Pfam" id="PF00550">
    <property type="entry name" value="PP-binding"/>
    <property type="match status" value="2"/>
</dbReference>
<proteinExistence type="inferred from homology"/>
<dbReference type="InterPro" id="IPR010060">
    <property type="entry name" value="NRPS_synth"/>
</dbReference>
<dbReference type="NCBIfam" id="NF003417">
    <property type="entry name" value="PRK04813.1"/>
    <property type="match status" value="2"/>
</dbReference>
<dbReference type="CDD" id="cd17643">
    <property type="entry name" value="A_NRPS_Cytc1-like"/>
    <property type="match status" value="1"/>
</dbReference>
<accession>V6KG37</accession>
<dbReference type="InterPro" id="IPR025110">
    <property type="entry name" value="AMP-bd_C"/>
</dbReference>
<dbReference type="GO" id="GO:0072330">
    <property type="term" value="P:monocarboxylic acid biosynthetic process"/>
    <property type="evidence" value="ECO:0007669"/>
    <property type="project" value="UniProtKB-ARBA"/>
</dbReference>
<dbReference type="InterPro" id="IPR023213">
    <property type="entry name" value="CAT-like_dom_sf"/>
</dbReference>
<dbReference type="SUPFAM" id="SSF56801">
    <property type="entry name" value="Acetyl-CoA synthetase-like"/>
    <property type="match status" value="2"/>
</dbReference>
<keyword evidence="4" id="KW-0597">Phosphoprotein</keyword>
<dbReference type="EMBL" id="AWQX01000151">
    <property type="protein sequence ID" value="EST31003.1"/>
    <property type="molecule type" value="Genomic_DNA"/>
</dbReference>
<dbReference type="Gene3D" id="3.30.559.30">
    <property type="entry name" value="Nonribosomal peptide synthetase, condensation domain"/>
    <property type="match status" value="2"/>
</dbReference>
<gene>
    <name evidence="8" type="ORF">M878_17185</name>
</gene>
<dbReference type="NCBIfam" id="TIGR01720">
    <property type="entry name" value="NRPS-para261"/>
    <property type="match status" value="1"/>
</dbReference>
<dbReference type="InterPro" id="IPR006162">
    <property type="entry name" value="Ppantetheine_attach_site"/>
</dbReference>
<feature type="domain" description="Carrier" evidence="7">
    <location>
        <begin position="519"/>
        <end position="594"/>
    </location>
</feature>
<dbReference type="STRING" id="1352936.M878_17185"/>
<dbReference type="SUPFAM" id="SSF47336">
    <property type="entry name" value="ACP-like"/>
    <property type="match status" value="2"/>
</dbReference>
<organism evidence="8 9">
    <name type="scientific">Streptomyces roseochromogenus subsp. oscitans DS 12.976</name>
    <dbReference type="NCBI Taxonomy" id="1352936"/>
    <lineage>
        <taxon>Bacteria</taxon>
        <taxon>Bacillati</taxon>
        <taxon>Actinomycetota</taxon>
        <taxon>Actinomycetes</taxon>
        <taxon>Kitasatosporales</taxon>
        <taxon>Streptomycetaceae</taxon>
        <taxon>Streptomyces</taxon>
    </lineage>
</organism>
<dbReference type="InterPro" id="IPR000873">
    <property type="entry name" value="AMP-dep_synth/lig_dom"/>
</dbReference>
<dbReference type="PANTHER" id="PTHR45527">
    <property type="entry name" value="NONRIBOSOMAL PEPTIDE SYNTHETASE"/>
    <property type="match status" value="1"/>
</dbReference>
<dbReference type="OrthoDB" id="2472181at2"/>
<dbReference type="Gene3D" id="1.10.1200.10">
    <property type="entry name" value="ACP-like"/>
    <property type="match status" value="2"/>
</dbReference>
<evidence type="ECO:0000256" key="3">
    <source>
        <dbReference type="ARBA" id="ARBA00022450"/>
    </source>
</evidence>
<dbReference type="InterPro" id="IPR010071">
    <property type="entry name" value="AA_adenyl_dom"/>
</dbReference>
<dbReference type="PROSITE" id="PS00455">
    <property type="entry name" value="AMP_BINDING"/>
    <property type="match status" value="2"/>
</dbReference>
<dbReference type="Pfam" id="PF13193">
    <property type="entry name" value="AMP-binding_C"/>
    <property type="match status" value="2"/>
</dbReference>
<keyword evidence="9" id="KW-1185">Reference proteome</keyword>
<dbReference type="Gene3D" id="3.30.559.10">
    <property type="entry name" value="Chloramphenicol acetyltransferase-like domain"/>
    <property type="match status" value="2"/>
</dbReference>
<dbReference type="InterPro" id="IPR020845">
    <property type="entry name" value="AMP-binding_CS"/>
</dbReference>
<sequence length="2097" mass="224822">MTATLVTRFAEVVRRTPDATAVVHGDTALTYAELDRRADRVAQVLRERGAGPESLVGVLLPRSADLVAALLGVLKSGAAYLPIDPASPARRITATLADAGAGLLLTDTDTWTEADGPVPVVRIGACAGNTGNTADTADTAPSVAVRPGNRAYVIYTSGSTGTPKGVEVTHANVLRLFDVARRQFAFGPDDVWTLFHSYAFDFSVWELWGALLYGGTLVVVPQETARSPRDFRRLLAERGVTVLNQTPSAFYPLSRADAEAEGELALRYVVFGGEALDVARLADWFARHPDGPELVNMYGITETTVHVTYGTVTAGTRAGLGSPIGVPLDDLAVYVLDEWLSPVPPGVAGEVYVSGAGLARGYLGRPQLTATRFVADPFADDGSRMYRSGDRARWRPDGTLEYLGRADRQVKIRGFRIELGEIEAALLRLPEVADAAVIVREDGPDTVGEEADRRIVAYAVPGGPDGVDPARVREELAGTLPGYMVPAAVVVLPALPLTVNGKLDRAALPAPDAPQAARAPGSPQEALLCSLFAEVLGLPEVGPDDDFFALGGHSLLAVRLARRIEEETGTGIPVQALFETPGVAALAQCLGNPAEDRPADGARPVRPALTARTRGERPERLPLSFAQRRLWALGELDGPHPAYNIPLALRLRGPLDRAALAAALTDVARRHESLRTVFPATGGTPHQEIADRVPELRTVPHSAEAVAAAAAHAFDLRTETPVRTTLFEAGPEDHLLLVVIHHIAGDGWSLAPFAADLSAAYAARREGRAPDWAPLPVQYADYTLWQREALRTEEPALLAYWRAALDGVPYLELPTDRPRPAVTGHRGGQVPLRFPAGLRERLSALGAARHASLFMVLHAGLAALFSRLGAGEDIVIGSPLAGRTDDALAGLVGNFVDTVVLRTDVSGDLTFADLLDRVRRADLDAYANSGIPFERLVEELNPERTLSRQPLFQVVLMLNNVPTAEHRLTGLDVTTEHVHNGTAKFDLSFGLQDGPDGIEGHVEYSADLYDRETVAALAARWVRLLEAAVAEPGRPIGSLEILDAAERTRLLEQWGSRPAAVPGPGETVVSRFRAQAARTPDAVAVRENGRTLTYRDLDARSDGLAQALARQGAGPETTVALAMRRSTDLVVATLAVLKAGAAYVPLHETHPVARMRLVVRDAGATLVLTDESTHPTAVELGVPVLRADTADACEDRCDGTAHPDQLAYVMYTSGSTGTPKGVAVTHRDILELAGDEVWRGGAHRRVLLRSPHAFDASTYELWVPLLSGGEVVVAPAGELDVTELRRIVLGERITGLFLTTALFNLMAEQCPDAFAAVGEVWTGGDFVSPEAMRRVLERCPGLTVVHVYGPTETTTFATCFPLSGPAAVGRDTVPIGRPLAGTRAHVLDARLQPVPVGVPGELYLGGAGLARGYLDRPALTAERFVADVHGPAGSRMYRTGDLVRWNADGAIEFLGRVDDQVKIRGFRIELGEIEAFLATLSGVGRAVAVVREDRPGDKRIVAYVVPVQGHPFDAAALRDALAERLPEYMVPAAFVELERIPLNASGKLDRRALPAPSYTVPGAGRAPRTERERLLCRLVADVLGVPEVPADAGFFTLGGDSISAIQLVGRARAAGLEFTPRDVFRTPVLADLARTATAADGPSGGDVVAAHGPLPLTPIVRWLRDLGGPVRGFHQSALIQVPADADLQRLEAALRTLVAHHDALRLRLDPADGDWSWEVLPDAHPEPLVRRAEKDLAAERAALGDRLDPYAGRMLHAVWFPEDRRLLLAVHHLAVDGVSWRILLPDLAAAWRGEPLAPVGTSLRRWALLTEKADRSAELPVWREILATEDPQLATRPLDPRRDTQGTLRRLVRSLGPELVRPLLGDVPAAFNGTVNDILLTAFALAVTRWRGPGAVLADLEGHGREDLIEGADLTRTVGWFTSIAPVRLDPRVDSWDGTAAAEAVRRVKEALRARPDQGAGFGFLGLDARRPQLAFNYLGRFPAPVGARDWELVPEAGAYGGGADDAMPAPHVLELNALTRDHGDGPELTATWSWPAGLLDEESVDRLAGLWFAALEALADHAPTADAGGLTEDDLSLISLSQADIDRLESAWRNAR</sequence>
<dbReference type="Gene3D" id="3.30.300.30">
    <property type="match status" value="2"/>
</dbReference>
<dbReference type="Pfam" id="PF00668">
    <property type="entry name" value="Condensation"/>
    <property type="match status" value="2"/>
</dbReference>
<evidence type="ECO:0000259" key="7">
    <source>
        <dbReference type="PROSITE" id="PS50075"/>
    </source>
</evidence>
<dbReference type="GO" id="GO:0008610">
    <property type="term" value="P:lipid biosynthetic process"/>
    <property type="evidence" value="ECO:0007669"/>
    <property type="project" value="UniProtKB-ARBA"/>
</dbReference>
<evidence type="ECO:0000256" key="4">
    <source>
        <dbReference type="ARBA" id="ARBA00022553"/>
    </source>
</evidence>
<dbReference type="Pfam" id="PF00501">
    <property type="entry name" value="AMP-binding"/>
    <property type="match status" value="2"/>
</dbReference>
<dbReference type="HOGENOM" id="CLU_000022_0_0_11"/>
<dbReference type="PROSITE" id="PS00012">
    <property type="entry name" value="PHOSPHOPANTETHEINE"/>
    <property type="match status" value="2"/>
</dbReference>
<dbReference type="Proteomes" id="UP000017984">
    <property type="component" value="Chromosome"/>
</dbReference>
<dbReference type="InterPro" id="IPR009081">
    <property type="entry name" value="PP-bd_ACP"/>
</dbReference>
<dbReference type="CDD" id="cd19540">
    <property type="entry name" value="LCL_NRPS-like"/>
    <property type="match status" value="1"/>
</dbReference>
<dbReference type="FunFam" id="3.40.50.980:FF:000001">
    <property type="entry name" value="Non-ribosomal peptide synthetase"/>
    <property type="match status" value="2"/>
</dbReference>
<dbReference type="FunFam" id="1.10.1200.10:FF:000005">
    <property type="entry name" value="Nonribosomal peptide synthetase 1"/>
    <property type="match status" value="1"/>
</dbReference>
<dbReference type="GO" id="GO:0044550">
    <property type="term" value="P:secondary metabolite biosynthetic process"/>
    <property type="evidence" value="ECO:0007669"/>
    <property type="project" value="UniProtKB-ARBA"/>
</dbReference>
<dbReference type="GO" id="GO:0003824">
    <property type="term" value="F:catalytic activity"/>
    <property type="evidence" value="ECO:0007669"/>
    <property type="project" value="UniProtKB-KW"/>
</dbReference>
<dbReference type="GO" id="GO:0031177">
    <property type="term" value="F:phosphopantetheine binding"/>
    <property type="evidence" value="ECO:0007669"/>
    <property type="project" value="InterPro"/>
</dbReference>
<comment type="similarity">
    <text evidence="2">Belongs to the ATP-dependent AMP-binding enzyme family.</text>
</comment>
<feature type="domain" description="Carrier" evidence="7">
    <location>
        <begin position="1566"/>
        <end position="1640"/>
    </location>
</feature>
<dbReference type="PATRIC" id="fig|1352936.5.peg.3613"/>
<dbReference type="GO" id="GO:0005829">
    <property type="term" value="C:cytosol"/>
    <property type="evidence" value="ECO:0007669"/>
    <property type="project" value="TreeGrafter"/>
</dbReference>
<keyword evidence="3" id="KW-0596">Phosphopantetheine</keyword>
<dbReference type="FunFam" id="1.10.1200.10:FF:000016">
    <property type="entry name" value="Non-ribosomal peptide synthase"/>
    <property type="match status" value="1"/>
</dbReference>
<protein>
    <recommendedName>
        <fullName evidence="7">Carrier domain-containing protein</fullName>
    </recommendedName>
</protein>
<name>V6KG37_STRRC</name>
<evidence type="ECO:0000256" key="2">
    <source>
        <dbReference type="ARBA" id="ARBA00006432"/>
    </source>
</evidence>
<dbReference type="FunFam" id="2.30.38.10:FF:000001">
    <property type="entry name" value="Non-ribosomal peptide synthetase PvdI"/>
    <property type="match status" value="2"/>
</dbReference>
<dbReference type="FunFam" id="3.40.50.12780:FF:000012">
    <property type="entry name" value="Non-ribosomal peptide synthetase"/>
    <property type="match status" value="2"/>
</dbReference>
<evidence type="ECO:0000313" key="9">
    <source>
        <dbReference type="Proteomes" id="UP000017984"/>
    </source>
</evidence>
<dbReference type="CDD" id="cd12117">
    <property type="entry name" value="A_NRPS_Srf_like"/>
    <property type="match status" value="1"/>
</dbReference>
<dbReference type="RefSeq" id="WP_023547400.1">
    <property type="nucleotide sequence ID" value="NZ_CM002285.1"/>
</dbReference>
<dbReference type="InterPro" id="IPR020806">
    <property type="entry name" value="PKS_PP-bd"/>
</dbReference>
<dbReference type="PANTHER" id="PTHR45527:SF14">
    <property type="entry name" value="PLIPASTATIN SYNTHASE SUBUNIT B"/>
    <property type="match status" value="1"/>
</dbReference>
<evidence type="ECO:0000313" key="8">
    <source>
        <dbReference type="EMBL" id="EST31003.1"/>
    </source>
</evidence>